<dbReference type="Pfam" id="PF17926">
    <property type="entry name" value="TetR_C_21"/>
    <property type="match status" value="1"/>
</dbReference>
<dbReference type="RefSeq" id="WP_270676477.1">
    <property type="nucleotide sequence ID" value="NZ_JAQFWP010000007.1"/>
</dbReference>
<feature type="domain" description="HTH tetR-type" evidence="3">
    <location>
        <begin position="6"/>
        <end position="66"/>
    </location>
</feature>
<keyword evidence="5" id="KW-1185">Reference proteome</keyword>
<dbReference type="InterPro" id="IPR036271">
    <property type="entry name" value="Tet_transcr_reg_TetR-rel_C_sf"/>
</dbReference>
<name>A0ABT4THV6_9ACTN</name>
<dbReference type="Proteomes" id="UP001165685">
    <property type="component" value="Unassembled WGS sequence"/>
</dbReference>
<organism evidence="4 5">
    <name type="scientific">Nocardiopsis suaedae</name>
    <dbReference type="NCBI Taxonomy" id="3018444"/>
    <lineage>
        <taxon>Bacteria</taxon>
        <taxon>Bacillati</taxon>
        <taxon>Actinomycetota</taxon>
        <taxon>Actinomycetes</taxon>
        <taxon>Streptosporangiales</taxon>
        <taxon>Nocardiopsidaceae</taxon>
        <taxon>Nocardiopsis</taxon>
    </lineage>
</organism>
<dbReference type="EMBL" id="JAQFWP010000007">
    <property type="protein sequence ID" value="MDA2803990.1"/>
    <property type="molecule type" value="Genomic_DNA"/>
</dbReference>
<gene>
    <name evidence="4" type="ORF">O4U47_05660</name>
</gene>
<evidence type="ECO:0000313" key="5">
    <source>
        <dbReference type="Proteomes" id="UP001165685"/>
    </source>
</evidence>
<evidence type="ECO:0000256" key="2">
    <source>
        <dbReference type="PROSITE-ProRule" id="PRU00335"/>
    </source>
</evidence>
<dbReference type="InterPro" id="IPR041467">
    <property type="entry name" value="Sco4008_C"/>
</dbReference>
<dbReference type="PROSITE" id="PS50977">
    <property type="entry name" value="HTH_TETR_2"/>
    <property type="match status" value="1"/>
</dbReference>
<dbReference type="InterPro" id="IPR009057">
    <property type="entry name" value="Homeodomain-like_sf"/>
</dbReference>
<evidence type="ECO:0000313" key="4">
    <source>
        <dbReference type="EMBL" id="MDA2803990.1"/>
    </source>
</evidence>
<dbReference type="PANTHER" id="PTHR30328">
    <property type="entry name" value="TRANSCRIPTIONAL REPRESSOR"/>
    <property type="match status" value="1"/>
</dbReference>
<dbReference type="Gene3D" id="1.10.357.10">
    <property type="entry name" value="Tetracycline Repressor, domain 2"/>
    <property type="match status" value="1"/>
</dbReference>
<proteinExistence type="predicted"/>
<dbReference type="SUPFAM" id="SSF48498">
    <property type="entry name" value="Tetracyclin repressor-like, C-terminal domain"/>
    <property type="match status" value="1"/>
</dbReference>
<dbReference type="PANTHER" id="PTHR30328:SF54">
    <property type="entry name" value="HTH-TYPE TRANSCRIPTIONAL REPRESSOR SCO4008"/>
    <property type="match status" value="1"/>
</dbReference>
<dbReference type="SUPFAM" id="SSF46689">
    <property type="entry name" value="Homeodomain-like"/>
    <property type="match status" value="1"/>
</dbReference>
<accession>A0ABT4THV6</accession>
<dbReference type="Pfam" id="PF00440">
    <property type="entry name" value="TetR_N"/>
    <property type="match status" value="1"/>
</dbReference>
<feature type="DNA-binding region" description="H-T-H motif" evidence="2">
    <location>
        <begin position="29"/>
        <end position="48"/>
    </location>
</feature>
<dbReference type="InterPro" id="IPR050109">
    <property type="entry name" value="HTH-type_TetR-like_transc_reg"/>
</dbReference>
<reference evidence="4" key="1">
    <citation type="submission" date="2023-01" db="EMBL/GenBank/DDBJ databases">
        <title>Draft genome sequence of Nocardiopsis sp. LSu2-4 isolated from halophytes.</title>
        <authorList>
            <person name="Duangmal K."/>
            <person name="Chantavorakit T."/>
        </authorList>
    </citation>
    <scope>NUCLEOTIDE SEQUENCE</scope>
    <source>
        <strain evidence="4">LSu2-4</strain>
    </source>
</reference>
<keyword evidence="1 2" id="KW-0238">DNA-binding</keyword>
<dbReference type="PRINTS" id="PR00455">
    <property type="entry name" value="HTHTETR"/>
</dbReference>
<dbReference type="InterPro" id="IPR001647">
    <property type="entry name" value="HTH_TetR"/>
</dbReference>
<protein>
    <submittedName>
        <fullName evidence="4">TetR family transcriptional regulator</fullName>
    </submittedName>
</protein>
<evidence type="ECO:0000259" key="3">
    <source>
        <dbReference type="PROSITE" id="PS50977"/>
    </source>
</evidence>
<evidence type="ECO:0000256" key="1">
    <source>
        <dbReference type="ARBA" id="ARBA00023125"/>
    </source>
</evidence>
<sequence>MGYDAAATKARILKAATREFADHGIAGARVDRIAAAAEANKRAIYDYFGGKEQLFTTVLSDACSRLSAEVPLQEGDDLAEYVVRVHDYNRGRPEYLRLLMWEELHYTEGPVPAEDWRTERYRRKVAVIAEAQRSGRVRADMRPEVLLFMLLSLVNWAVGAGQLRRLITGGMGEDELRTTLRASASALLVGEGAADRAERA</sequence>
<comment type="caution">
    <text evidence="4">The sequence shown here is derived from an EMBL/GenBank/DDBJ whole genome shotgun (WGS) entry which is preliminary data.</text>
</comment>